<evidence type="ECO:0000313" key="3">
    <source>
        <dbReference type="Proteomes" id="UP000634206"/>
    </source>
</evidence>
<sequence>MKLTTTILTAATATTLVLVSCKNPAETSTAAEVSEAKKLSTEQGQGQKWVIGEGSSITFVGSKVTGSHEGGFEKFDGHFYVQDGQLSEAGHQVVIDLNSTFSDNEKLTAHLKNTDFFDVATYPTSTFTVTGLKEQSGPKDATHELTGNFDLHGVTKSLTIPIKVDQSDDKIQVTADFFIKRSDFGIEYPGKQDDLIRDEVVIRFDLHATPAE</sequence>
<proteinExistence type="predicted"/>
<gene>
    <name evidence="2" type="ORF">JIN83_06125</name>
</gene>
<keyword evidence="3" id="KW-1185">Reference proteome</keyword>
<comment type="caution">
    <text evidence="2">The sequence shown here is derived from an EMBL/GenBank/DDBJ whole genome shotgun (WGS) entry which is preliminary data.</text>
</comment>
<dbReference type="Proteomes" id="UP000634206">
    <property type="component" value="Unassembled WGS sequence"/>
</dbReference>
<dbReference type="SMART" id="SM00867">
    <property type="entry name" value="YceI"/>
    <property type="match status" value="1"/>
</dbReference>
<protein>
    <submittedName>
        <fullName evidence="2">YceI family protein</fullName>
    </submittedName>
</protein>
<dbReference type="PANTHER" id="PTHR34406:SF1">
    <property type="entry name" value="PROTEIN YCEI"/>
    <property type="match status" value="1"/>
</dbReference>
<dbReference type="PROSITE" id="PS51257">
    <property type="entry name" value="PROKAR_LIPOPROTEIN"/>
    <property type="match status" value="1"/>
</dbReference>
<dbReference type="AlphaFoldDB" id="A0AAE2SBS5"/>
<organism evidence="2 3">
    <name type="scientific">Oceaniferula flava</name>
    <dbReference type="NCBI Taxonomy" id="2800421"/>
    <lineage>
        <taxon>Bacteria</taxon>
        <taxon>Pseudomonadati</taxon>
        <taxon>Verrucomicrobiota</taxon>
        <taxon>Verrucomicrobiia</taxon>
        <taxon>Verrucomicrobiales</taxon>
        <taxon>Verrucomicrobiaceae</taxon>
        <taxon>Oceaniferula</taxon>
    </lineage>
</organism>
<dbReference type="EMBL" id="JAENIG010000003">
    <property type="protein sequence ID" value="MBK1854527.1"/>
    <property type="molecule type" value="Genomic_DNA"/>
</dbReference>
<dbReference type="PANTHER" id="PTHR34406">
    <property type="entry name" value="PROTEIN YCEI"/>
    <property type="match status" value="1"/>
</dbReference>
<dbReference type="Pfam" id="PF04264">
    <property type="entry name" value="YceI"/>
    <property type="match status" value="1"/>
</dbReference>
<dbReference type="RefSeq" id="WP_309489134.1">
    <property type="nucleotide sequence ID" value="NZ_JAENIG010000003.1"/>
</dbReference>
<dbReference type="SUPFAM" id="SSF101874">
    <property type="entry name" value="YceI-like"/>
    <property type="match status" value="1"/>
</dbReference>
<dbReference type="Gene3D" id="2.40.128.110">
    <property type="entry name" value="Lipid/polyisoprenoid-binding, YceI-like"/>
    <property type="match status" value="1"/>
</dbReference>
<reference evidence="2" key="1">
    <citation type="submission" date="2021-01" db="EMBL/GenBank/DDBJ databases">
        <title>Modified the classification status of verrucomicrobia.</title>
        <authorList>
            <person name="Feng X."/>
        </authorList>
    </citation>
    <scope>NUCLEOTIDE SEQUENCE</scope>
    <source>
        <strain evidence="2">5K15</strain>
    </source>
</reference>
<dbReference type="InterPro" id="IPR036761">
    <property type="entry name" value="TTHA0802/YceI-like_sf"/>
</dbReference>
<dbReference type="InterPro" id="IPR007372">
    <property type="entry name" value="Lipid/polyisoprenoid-bd_YceI"/>
</dbReference>
<evidence type="ECO:0000313" key="2">
    <source>
        <dbReference type="EMBL" id="MBK1854527.1"/>
    </source>
</evidence>
<accession>A0AAE2SBS5</accession>
<feature type="domain" description="Lipid/polyisoprenoid-binding YceI-like" evidence="1">
    <location>
        <begin position="48"/>
        <end position="209"/>
    </location>
</feature>
<evidence type="ECO:0000259" key="1">
    <source>
        <dbReference type="SMART" id="SM00867"/>
    </source>
</evidence>
<name>A0AAE2SBS5_9BACT</name>